<reference evidence="1" key="2">
    <citation type="submission" date="2020-06" db="EMBL/GenBank/DDBJ databases">
        <title>Helianthus annuus Genome sequencing and assembly Release 2.</title>
        <authorList>
            <person name="Gouzy J."/>
            <person name="Langlade N."/>
            <person name="Munos S."/>
        </authorList>
    </citation>
    <scope>NUCLEOTIDE SEQUENCE</scope>
    <source>
        <tissue evidence="1">Leaves</tissue>
    </source>
</reference>
<evidence type="ECO:0000313" key="2">
    <source>
        <dbReference type="Proteomes" id="UP000215914"/>
    </source>
</evidence>
<reference evidence="1" key="1">
    <citation type="journal article" date="2017" name="Nature">
        <title>The sunflower genome provides insights into oil metabolism, flowering and Asterid evolution.</title>
        <authorList>
            <person name="Badouin H."/>
            <person name="Gouzy J."/>
            <person name="Grassa C.J."/>
            <person name="Murat F."/>
            <person name="Staton S.E."/>
            <person name="Cottret L."/>
            <person name="Lelandais-Briere C."/>
            <person name="Owens G.L."/>
            <person name="Carrere S."/>
            <person name="Mayjonade B."/>
            <person name="Legrand L."/>
            <person name="Gill N."/>
            <person name="Kane N.C."/>
            <person name="Bowers J.E."/>
            <person name="Hubner S."/>
            <person name="Bellec A."/>
            <person name="Berard A."/>
            <person name="Berges H."/>
            <person name="Blanchet N."/>
            <person name="Boniface M.C."/>
            <person name="Brunel D."/>
            <person name="Catrice O."/>
            <person name="Chaidir N."/>
            <person name="Claudel C."/>
            <person name="Donnadieu C."/>
            <person name="Faraut T."/>
            <person name="Fievet G."/>
            <person name="Helmstetter N."/>
            <person name="King M."/>
            <person name="Knapp S.J."/>
            <person name="Lai Z."/>
            <person name="Le Paslier M.C."/>
            <person name="Lippi Y."/>
            <person name="Lorenzon L."/>
            <person name="Mandel J.R."/>
            <person name="Marage G."/>
            <person name="Marchand G."/>
            <person name="Marquand E."/>
            <person name="Bret-Mestries E."/>
            <person name="Morien E."/>
            <person name="Nambeesan S."/>
            <person name="Nguyen T."/>
            <person name="Pegot-Espagnet P."/>
            <person name="Pouilly N."/>
            <person name="Raftis F."/>
            <person name="Sallet E."/>
            <person name="Schiex T."/>
            <person name="Thomas J."/>
            <person name="Vandecasteele C."/>
            <person name="Vares D."/>
            <person name="Vear F."/>
            <person name="Vautrin S."/>
            <person name="Crespi M."/>
            <person name="Mangin B."/>
            <person name="Burke J.M."/>
            <person name="Salse J."/>
            <person name="Munos S."/>
            <person name="Vincourt P."/>
            <person name="Rieseberg L.H."/>
            <person name="Langlade N.B."/>
        </authorList>
    </citation>
    <scope>NUCLEOTIDE SEQUENCE</scope>
    <source>
        <tissue evidence="1">Leaves</tissue>
    </source>
</reference>
<gene>
    <name evidence="1" type="ORF">HanXRQr2_Chr10g0452491</name>
</gene>
<dbReference type="EMBL" id="MNCJ02000325">
    <property type="protein sequence ID" value="KAF5787415.1"/>
    <property type="molecule type" value="Genomic_DNA"/>
</dbReference>
<dbReference type="Gramene" id="mRNA:HanXRQr2_Chr10g0452491">
    <property type="protein sequence ID" value="CDS:HanXRQr2_Chr10g0452491.1"/>
    <property type="gene ID" value="HanXRQr2_Chr10g0452491"/>
</dbReference>
<sequence>MFASQHFPQRPHSVNVGMVTIKECVTTCGIEVSEVFTVWFSRVTDPSVNRGVRALLNRPASRNRFFSSPVLAAEECGWVGGVCDHLAVHDCEIVFHFFDVGGVGVFAVVAQVDYAF</sequence>
<comment type="caution">
    <text evidence="1">The sequence shown here is derived from an EMBL/GenBank/DDBJ whole genome shotgun (WGS) entry which is preliminary data.</text>
</comment>
<protein>
    <submittedName>
        <fullName evidence="1">Uncharacterized protein</fullName>
    </submittedName>
</protein>
<evidence type="ECO:0000313" key="1">
    <source>
        <dbReference type="EMBL" id="KAF5787415.1"/>
    </source>
</evidence>
<dbReference type="Proteomes" id="UP000215914">
    <property type="component" value="Unassembled WGS sequence"/>
</dbReference>
<accession>A0A9K3N5D6</accession>
<name>A0A9K3N5D6_HELAN</name>
<proteinExistence type="predicted"/>
<keyword evidence="2" id="KW-1185">Reference proteome</keyword>
<organism evidence="1 2">
    <name type="scientific">Helianthus annuus</name>
    <name type="common">Common sunflower</name>
    <dbReference type="NCBI Taxonomy" id="4232"/>
    <lineage>
        <taxon>Eukaryota</taxon>
        <taxon>Viridiplantae</taxon>
        <taxon>Streptophyta</taxon>
        <taxon>Embryophyta</taxon>
        <taxon>Tracheophyta</taxon>
        <taxon>Spermatophyta</taxon>
        <taxon>Magnoliopsida</taxon>
        <taxon>eudicotyledons</taxon>
        <taxon>Gunneridae</taxon>
        <taxon>Pentapetalae</taxon>
        <taxon>asterids</taxon>
        <taxon>campanulids</taxon>
        <taxon>Asterales</taxon>
        <taxon>Asteraceae</taxon>
        <taxon>Asteroideae</taxon>
        <taxon>Heliantheae alliance</taxon>
        <taxon>Heliantheae</taxon>
        <taxon>Helianthus</taxon>
    </lineage>
</organism>
<dbReference type="AlphaFoldDB" id="A0A9K3N5D6"/>